<evidence type="ECO:0000313" key="8">
    <source>
        <dbReference type="EMBL" id="CDF34964.1"/>
    </source>
</evidence>
<feature type="domain" description="Integrase catalytic" evidence="7">
    <location>
        <begin position="354"/>
        <end position="469"/>
    </location>
</feature>
<evidence type="ECO:0000256" key="6">
    <source>
        <dbReference type="ARBA" id="ARBA00022918"/>
    </source>
</evidence>
<keyword evidence="6" id="KW-0695">RNA-directed DNA polymerase</keyword>
<evidence type="ECO:0000256" key="3">
    <source>
        <dbReference type="ARBA" id="ARBA00022722"/>
    </source>
</evidence>
<dbReference type="GO" id="GO:0003676">
    <property type="term" value="F:nucleic acid binding"/>
    <property type="evidence" value="ECO:0007669"/>
    <property type="project" value="InterPro"/>
</dbReference>
<dbReference type="GO" id="GO:0016787">
    <property type="term" value="F:hydrolase activity"/>
    <property type="evidence" value="ECO:0007669"/>
    <property type="project" value="UniProtKB-KW"/>
</dbReference>
<evidence type="ECO:0000259" key="7">
    <source>
        <dbReference type="PROSITE" id="PS50994"/>
    </source>
</evidence>
<dbReference type="Gene3D" id="1.10.340.70">
    <property type="match status" value="1"/>
</dbReference>
<dbReference type="PANTHER" id="PTHR37984:SF5">
    <property type="entry name" value="PROTEIN NYNRIN-LIKE"/>
    <property type="match status" value="1"/>
</dbReference>
<dbReference type="Pfam" id="PF17921">
    <property type="entry name" value="Integrase_H2C2"/>
    <property type="match status" value="1"/>
</dbReference>
<dbReference type="SUPFAM" id="SSF53098">
    <property type="entry name" value="Ribonuclease H-like"/>
    <property type="match status" value="1"/>
</dbReference>
<dbReference type="PROSITE" id="PS50994">
    <property type="entry name" value="INTEGRASE"/>
    <property type="match status" value="1"/>
</dbReference>
<dbReference type="RefSeq" id="XP_005714783.1">
    <property type="nucleotide sequence ID" value="XM_005714726.1"/>
</dbReference>
<evidence type="ECO:0000313" key="9">
    <source>
        <dbReference type="Proteomes" id="UP000012073"/>
    </source>
</evidence>
<dbReference type="InterPro" id="IPR043128">
    <property type="entry name" value="Rev_trsase/Diguanyl_cyclase"/>
</dbReference>
<dbReference type="InterPro" id="IPR041588">
    <property type="entry name" value="Integrase_H2C2"/>
</dbReference>
<reference evidence="9" key="1">
    <citation type="journal article" date="2013" name="Proc. Natl. Acad. Sci. U.S.A.">
        <title>Genome structure and metabolic features in the red seaweed Chondrus crispus shed light on evolution of the Archaeplastida.</title>
        <authorList>
            <person name="Collen J."/>
            <person name="Porcel B."/>
            <person name="Carre W."/>
            <person name="Ball S.G."/>
            <person name="Chaparro C."/>
            <person name="Tonon T."/>
            <person name="Barbeyron T."/>
            <person name="Michel G."/>
            <person name="Noel B."/>
            <person name="Valentin K."/>
            <person name="Elias M."/>
            <person name="Artiguenave F."/>
            <person name="Arun A."/>
            <person name="Aury J.M."/>
            <person name="Barbosa-Neto J.F."/>
            <person name="Bothwell J.H."/>
            <person name="Bouget F.Y."/>
            <person name="Brillet L."/>
            <person name="Cabello-Hurtado F."/>
            <person name="Capella-Gutierrez S."/>
            <person name="Charrier B."/>
            <person name="Cladiere L."/>
            <person name="Cock J.M."/>
            <person name="Coelho S.M."/>
            <person name="Colleoni C."/>
            <person name="Czjzek M."/>
            <person name="Da Silva C."/>
            <person name="Delage L."/>
            <person name="Denoeud F."/>
            <person name="Deschamps P."/>
            <person name="Dittami S.M."/>
            <person name="Gabaldon T."/>
            <person name="Gachon C.M."/>
            <person name="Groisillier A."/>
            <person name="Herve C."/>
            <person name="Jabbari K."/>
            <person name="Katinka M."/>
            <person name="Kloareg B."/>
            <person name="Kowalczyk N."/>
            <person name="Labadie K."/>
            <person name="Leblanc C."/>
            <person name="Lopez P.J."/>
            <person name="McLachlan D.H."/>
            <person name="Meslet-Cladiere L."/>
            <person name="Moustafa A."/>
            <person name="Nehr Z."/>
            <person name="Nyvall Collen P."/>
            <person name="Panaud O."/>
            <person name="Partensky F."/>
            <person name="Poulain J."/>
            <person name="Rensing S.A."/>
            <person name="Rousvoal S."/>
            <person name="Samson G."/>
            <person name="Symeonidi A."/>
            <person name="Weissenbach J."/>
            <person name="Zambounis A."/>
            <person name="Wincker P."/>
            <person name="Boyen C."/>
        </authorList>
    </citation>
    <scope>NUCLEOTIDE SEQUENCE [LARGE SCALE GENOMIC DNA]</scope>
    <source>
        <strain evidence="9">cv. Stackhouse</strain>
    </source>
</reference>
<evidence type="ECO:0000256" key="2">
    <source>
        <dbReference type="ARBA" id="ARBA00022695"/>
    </source>
</evidence>
<dbReference type="OrthoDB" id="425619at2759"/>
<dbReference type="InterPro" id="IPR012337">
    <property type="entry name" value="RNaseH-like_sf"/>
</dbReference>
<dbReference type="PhylomeDB" id="R7QA96"/>
<dbReference type="GeneID" id="17322502"/>
<dbReference type="GO" id="GO:0015074">
    <property type="term" value="P:DNA integration"/>
    <property type="evidence" value="ECO:0007669"/>
    <property type="project" value="InterPro"/>
</dbReference>
<dbReference type="EMBL" id="HG001712">
    <property type="protein sequence ID" value="CDF34964.1"/>
    <property type="molecule type" value="Genomic_DNA"/>
</dbReference>
<keyword evidence="4" id="KW-0255">Endonuclease</keyword>
<dbReference type="AlphaFoldDB" id="R7QA96"/>
<dbReference type="PANTHER" id="PTHR37984">
    <property type="entry name" value="PROTEIN CBG26694"/>
    <property type="match status" value="1"/>
</dbReference>
<dbReference type="KEGG" id="ccp:CHC_T00003566001"/>
<keyword evidence="5" id="KW-0378">Hydrolase</keyword>
<dbReference type="InterPro" id="IPR043502">
    <property type="entry name" value="DNA/RNA_pol_sf"/>
</dbReference>
<dbReference type="Gramene" id="CDF34964">
    <property type="protein sequence ID" value="CDF34964"/>
    <property type="gene ID" value="CHC_T00003566001"/>
</dbReference>
<dbReference type="GO" id="GO:0004519">
    <property type="term" value="F:endonuclease activity"/>
    <property type="evidence" value="ECO:0007669"/>
    <property type="project" value="UniProtKB-KW"/>
</dbReference>
<dbReference type="Proteomes" id="UP000012073">
    <property type="component" value="Unassembled WGS sequence"/>
</dbReference>
<name>R7QA96_CHOCR</name>
<keyword evidence="9" id="KW-1185">Reference proteome</keyword>
<keyword evidence="3" id="KW-0540">Nuclease</keyword>
<evidence type="ECO:0000256" key="5">
    <source>
        <dbReference type="ARBA" id="ARBA00022801"/>
    </source>
</evidence>
<dbReference type="InterPro" id="IPR050951">
    <property type="entry name" value="Retrovirus_Pol_polyprotein"/>
</dbReference>
<dbReference type="InterPro" id="IPR036397">
    <property type="entry name" value="RNaseH_sf"/>
</dbReference>
<dbReference type="InterPro" id="IPR001584">
    <property type="entry name" value="Integrase_cat-core"/>
</dbReference>
<dbReference type="InterPro" id="IPR041373">
    <property type="entry name" value="RT_RNaseH"/>
</dbReference>
<keyword evidence="1" id="KW-0808">Transferase</keyword>
<dbReference type="STRING" id="2769.R7QA96"/>
<dbReference type="FunFam" id="3.10.20.370:FF:000001">
    <property type="entry name" value="Retrovirus-related Pol polyprotein from transposon 17.6-like protein"/>
    <property type="match status" value="1"/>
</dbReference>
<dbReference type="CDD" id="cd09274">
    <property type="entry name" value="RNase_HI_RT_Ty3"/>
    <property type="match status" value="1"/>
</dbReference>
<gene>
    <name evidence="8" type="ORF">CHC_T00003566001</name>
</gene>
<dbReference type="Gene3D" id="3.30.70.270">
    <property type="match status" value="1"/>
</dbReference>
<dbReference type="SUPFAM" id="SSF56672">
    <property type="entry name" value="DNA/RNA polymerases"/>
    <property type="match status" value="1"/>
</dbReference>
<evidence type="ECO:0000256" key="4">
    <source>
        <dbReference type="ARBA" id="ARBA00022759"/>
    </source>
</evidence>
<evidence type="ECO:0000256" key="1">
    <source>
        <dbReference type="ARBA" id="ARBA00022679"/>
    </source>
</evidence>
<organism evidence="8 9">
    <name type="scientific">Chondrus crispus</name>
    <name type="common">Carrageen Irish moss</name>
    <name type="synonym">Polymorpha crispa</name>
    <dbReference type="NCBI Taxonomy" id="2769"/>
    <lineage>
        <taxon>Eukaryota</taxon>
        <taxon>Rhodophyta</taxon>
        <taxon>Florideophyceae</taxon>
        <taxon>Rhodymeniophycidae</taxon>
        <taxon>Gigartinales</taxon>
        <taxon>Gigartinaceae</taxon>
        <taxon>Chondrus</taxon>
    </lineage>
</organism>
<sequence length="469" mass="53947">MQPRQNRIFVSLRFVPILKNALRAYQRTGNVSESHGYPALSVPMKIVLRLRSFLVLCNVYRRFVPHYAKIAHPLNQLLKKGQQVQLEGFHEPCEKAFHKLKDAILAPPVLALPKKDLPYSVDTDASDYQIGAALFQTHPDEQRKPIGFFSRTLAAAERNYSASEKECPAVIWAVQTLRPYLYGEHFIVHTDHTSLRWLMNVTDPSGRLIRWRLRLSEFDFEIKYKKGKANSQADALSKLRTAGETVDEIDNEIPCFMAEPDDATEDDEEDFERLDDILALEEGATSDCLDHFQAVTPEELIRKQAVDCSRIKEEIHYAKLAGHPGDRKLYKTLRRYFYWPTMALDCYAVAKICAACARERFVAIDILGELITTKRGNRYILVISDRYSKLERTVPLKKISAAHIAQAFVHHWVFVYGPPVKLLSDNGTQFTSRFFQNVCRILVIRNVFTTTYHRQANGQVERFNRTLVV</sequence>
<accession>R7QA96</accession>
<dbReference type="Gene3D" id="3.30.420.10">
    <property type="entry name" value="Ribonuclease H-like superfamily/Ribonuclease H"/>
    <property type="match status" value="1"/>
</dbReference>
<dbReference type="GO" id="GO:0003964">
    <property type="term" value="F:RNA-directed DNA polymerase activity"/>
    <property type="evidence" value="ECO:0007669"/>
    <property type="project" value="UniProtKB-KW"/>
</dbReference>
<proteinExistence type="predicted"/>
<protein>
    <recommendedName>
        <fullName evidence="7">Integrase catalytic domain-containing protein</fullName>
    </recommendedName>
</protein>
<keyword evidence="2" id="KW-0548">Nucleotidyltransferase</keyword>
<dbReference type="Pfam" id="PF17917">
    <property type="entry name" value="RT_RNaseH"/>
    <property type="match status" value="1"/>
</dbReference>
<dbReference type="Pfam" id="PF00665">
    <property type="entry name" value="rve"/>
    <property type="match status" value="1"/>
</dbReference>